<protein>
    <submittedName>
        <fullName evidence="1">Uncharacterized protein</fullName>
    </submittedName>
</protein>
<accession>A0ABP0ZWE5</accession>
<dbReference type="PANTHER" id="PTHR28266:SF1">
    <property type="entry name" value="LARGE RIBOSOMAL SUBUNIT PROTEIN ML58"/>
    <property type="match status" value="1"/>
</dbReference>
<name>A0ABP0ZWE5_9ASCO</name>
<sequence length="185" mass="21655">MLRSTVRTLHHAPKQSIPYVPVPVNKYNAKRSGFNFKPAKTSGLVYNPPAAIVKPSMQTPYLFLPPHDPRRELAKQRSQSISPQVVADMPIIRQFKAPHQREYTITAETVVEMKKLRAENPREWTLRALSKKFNVELEKLVYFFRTDMEKARKSEGSHGDKLELGLRRTALDRQKRREMWLRNEF</sequence>
<organism evidence="1 2">
    <name type="scientific">Lodderomyces beijingensis</name>
    <dbReference type="NCBI Taxonomy" id="1775926"/>
    <lineage>
        <taxon>Eukaryota</taxon>
        <taxon>Fungi</taxon>
        <taxon>Dikarya</taxon>
        <taxon>Ascomycota</taxon>
        <taxon>Saccharomycotina</taxon>
        <taxon>Pichiomycetes</taxon>
        <taxon>Debaryomycetaceae</taxon>
        <taxon>Candida/Lodderomyces clade</taxon>
        <taxon>Lodderomyces</taxon>
    </lineage>
</organism>
<keyword evidence="2" id="KW-1185">Reference proteome</keyword>
<reference evidence="1 2" key="1">
    <citation type="submission" date="2024-03" db="EMBL/GenBank/DDBJ databases">
        <authorList>
            <person name="Brejova B."/>
        </authorList>
    </citation>
    <scope>NUCLEOTIDE SEQUENCE [LARGE SCALE GENOMIC DNA]</scope>
    <source>
        <strain evidence="1 2">CBS 14171</strain>
    </source>
</reference>
<dbReference type="PANTHER" id="PTHR28266">
    <property type="entry name" value="54S RIBOSOMAL PROTEIN L20, MITOCHONDRIAL"/>
    <property type="match status" value="1"/>
</dbReference>
<dbReference type="Pfam" id="PF12824">
    <property type="entry name" value="MRP-L20"/>
    <property type="match status" value="1"/>
</dbReference>
<dbReference type="EMBL" id="OZ022411">
    <property type="protein sequence ID" value="CAK9441743.1"/>
    <property type="molecule type" value="Genomic_DNA"/>
</dbReference>
<dbReference type="Proteomes" id="UP001497383">
    <property type="component" value="Chromosome 7"/>
</dbReference>
<evidence type="ECO:0000313" key="2">
    <source>
        <dbReference type="Proteomes" id="UP001497383"/>
    </source>
</evidence>
<proteinExistence type="predicted"/>
<dbReference type="GeneID" id="92210807"/>
<dbReference type="RefSeq" id="XP_066832549.1">
    <property type="nucleotide sequence ID" value="XM_066975963.1"/>
</dbReference>
<evidence type="ECO:0000313" key="1">
    <source>
        <dbReference type="EMBL" id="CAK9441743.1"/>
    </source>
</evidence>
<gene>
    <name evidence="1" type="ORF">LODBEIA_P56110</name>
</gene>
<dbReference type="InterPro" id="IPR024388">
    <property type="entry name" value="Ribosomal_mL58"/>
</dbReference>